<dbReference type="PANTHER" id="PTHR48039:SF5">
    <property type="entry name" value="RNA-BINDING PROTEIN 28"/>
    <property type="match status" value="1"/>
</dbReference>
<dbReference type="FunFam" id="3.30.70.330:FF:000182">
    <property type="entry name" value="RNA-binding motif protein 28"/>
    <property type="match status" value="1"/>
</dbReference>
<dbReference type="SUPFAM" id="SSF54928">
    <property type="entry name" value="RNA-binding domain, RBD"/>
    <property type="match status" value="2"/>
</dbReference>
<name>A0A7G2CBJ1_9TRYP</name>
<accession>A0A7G2CBJ1</accession>
<feature type="compositionally biased region" description="Basic residues" evidence="6">
    <location>
        <begin position="1"/>
        <end position="38"/>
    </location>
</feature>
<dbReference type="InterPro" id="IPR000504">
    <property type="entry name" value="RRM_dom"/>
</dbReference>
<feature type="domain" description="RRM" evidence="7">
    <location>
        <begin position="325"/>
        <end position="425"/>
    </location>
</feature>
<feature type="region of interest" description="Disordered" evidence="6">
    <location>
        <begin position="1"/>
        <end position="114"/>
    </location>
</feature>
<evidence type="ECO:0000256" key="6">
    <source>
        <dbReference type="SAM" id="MobiDB-lite"/>
    </source>
</evidence>
<keyword evidence="3 5" id="KW-0694">RNA-binding</keyword>
<dbReference type="PROSITE" id="PS50102">
    <property type="entry name" value="RRM"/>
    <property type="match status" value="2"/>
</dbReference>
<dbReference type="Proteomes" id="UP000515908">
    <property type="component" value="Chromosome 06"/>
</dbReference>
<organism evidence="8 9">
    <name type="scientific">Angomonas deanei</name>
    <dbReference type="NCBI Taxonomy" id="59799"/>
    <lineage>
        <taxon>Eukaryota</taxon>
        <taxon>Discoba</taxon>
        <taxon>Euglenozoa</taxon>
        <taxon>Kinetoplastea</taxon>
        <taxon>Metakinetoplastina</taxon>
        <taxon>Trypanosomatida</taxon>
        <taxon>Trypanosomatidae</taxon>
        <taxon>Strigomonadinae</taxon>
        <taxon>Angomonas</taxon>
    </lineage>
</organism>
<keyword evidence="9" id="KW-1185">Reference proteome</keyword>
<sequence>MGKSVVRRKPTPSALRKKKAQQRVRKQIKRKVEKRRPNVKQALSKSYSKHKNEPFLPHHKAKKLLAKEEGAATSQRRKKGSGEEEEEGGFSFRKPEEIDDDAEVQSDVDEEKETRLNARDPLETQLFLKYLPLDTSEEELLSLFQTLFPQYKPGVRRVLLVRNKATRQLSGTGFVHCGSVELAEAIYERAQKNAREVAATQREEMKKETEGLSHHKAKKLEYKMRTDAFVARDPFLTVRDTKFTVLKVLSRTDTQEAVASQVKKNKRTKVAGDDPRNLYLLQEGLILPDSPAAKGLHPRYMQMIQNDYEERKAQLKNTLYFVSKTRLSVRNLPRTMTENDLRRLFAEKAREYLETHKKDMEREKWGKYGPIKNVKLLKDNVGVSKGYGFVEFVNHNVALYALRHLNNNPTIFGDHRRLMVSFSLENTNAVQKLQRIKEMKLQKKLHSIPQPGAASTAADGKKKKSFFGKKRTRSADGETPKTEKRVKTDSHAGEDKKKKGSSSAKGTAKSGEVDKTKKKPKVAKEKKVAVKKKAAKPASS</sequence>
<dbReference type="PANTHER" id="PTHR48039">
    <property type="entry name" value="RNA-BINDING MOTIF PROTEIN 14B"/>
    <property type="match status" value="1"/>
</dbReference>
<keyword evidence="4" id="KW-0539">Nucleus</keyword>
<dbReference type="SMART" id="SM00360">
    <property type="entry name" value="RRM"/>
    <property type="match status" value="2"/>
</dbReference>
<dbReference type="AlphaFoldDB" id="A0A7G2CBJ1"/>
<proteinExistence type="predicted"/>
<dbReference type="Pfam" id="PF00076">
    <property type="entry name" value="RRM_1"/>
    <property type="match status" value="2"/>
</dbReference>
<gene>
    <name evidence="8" type="ORF">ADEAN_000356400</name>
</gene>
<feature type="domain" description="RRM" evidence="7">
    <location>
        <begin position="124"/>
        <end position="210"/>
    </location>
</feature>
<evidence type="ECO:0000256" key="4">
    <source>
        <dbReference type="ARBA" id="ARBA00023242"/>
    </source>
</evidence>
<feature type="compositionally biased region" description="Acidic residues" evidence="6">
    <location>
        <begin position="97"/>
        <end position="111"/>
    </location>
</feature>
<dbReference type="OrthoDB" id="267048at2759"/>
<dbReference type="Gene3D" id="3.30.70.330">
    <property type="match status" value="2"/>
</dbReference>
<reference evidence="8 9" key="1">
    <citation type="submission" date="2020-08" db="EMBL/GenBank/DDBJ databases">
        <authorList>
            <person name="Newling K."/>
            <person name="Davey J."/>
            <person name="Forrester S."/>
        </authorList>
    </citation>
    <scope>NUCLEOTIDE SEQUENCE [LARGE SCALE GENOMIC DNA]</scope>
    <source>
        <strain evidence="9">Crithidia deanei Carvalho (ATCC PRA-265)</strain>
    </source>
</reference>
<feature type="compositionally biased region" description="Basic residues" evidence="6">
    <location>
        <begin position="461"/>
        <end position="472"/>
    </location>
</feature>
<dbReference type="GO" id="GO:0005634">
    <property type="term" value="C:nucleus"/>
    <property type="evidence" value="ECO:0007669"/>
    <property type="project" value="UniProtKB-SubCell"/>
</dbReference>
<dbReference type="VEuPathDB" id="TriTrypDB:ADEAN_000356400"/>
<dbReference type="EMBL" id="LR877150">
    <property type="protein sequence ID" value="CAD2216103.1"/>
    <property type="molecule type" value="Genomic_DNA"/>
</dbReference>
<comment type="subcellular location">
    <subcellularLocation>
        <location evidence="1">Nucleus</location>
    </subcellularLocation>
</comment>
<feature type="region of interest" description="Disordered" evidence="6">
    <location>
        <begin position="442"/>
        <end position="540"/>
    </location>
</feature>
<dbReference type="InterPro" id="IPR051945">
    <property type="entry name" value="RRM_MRD1_RNA_proc_ribogen"/>
</dbReference>
<dbReference type="CDD" id="cd12416">
    <property type="entry name" value="RRM4_RBM28_like"/>
    <property type="match status" value="1"/>
</dbReference>
<feature type="compositionally biased region" description="Basic and acidic residues" evidence="6">
    <location>
        <begin position="473"/>
        <end position="497"/>
    </location>
</feature>
<evidence type="ECO:0000259" key="7">
    <source>
        <dbReference type="PROSITE" id="PS50102"/>
    </source>
</evidence>
<dbReference type="InterPro" id="IPR035979">
    <property type="entry name" value="RBD_domain_sf"/>
</dbReference>
<protein>
    <submittedName>
        <fullName evidence="8">RNA recognition motif. (A.k.a. RRM, RBD, or RNP domain), putative</fullName>
    </submittedName>
</protein>
<feature type="compositionally biased region" description="Basic residues" evidence="6">
    <location>
        <begin position="529"/>
        <end position="540"/>
    </location>
</feature>
<evidence type="ECO:0000256" key="2">
    <source>
        <dbReference type="ARBA" id="ARBA00022737"/>
    </source>
</evidence>
<dbReference type="GO" id="GO:0003729">
    <property type="term" value="F:mRNA binding"/>
    <property type="evidence" value="ECO:0007669"/>
    <property type="project" value="TreeGrafter"/>
</dbReference>
<evidence type="ECO:0000313" key="8">
    <source>
        <dbReference type="EMBL" id="CAD2216103.1"/>
    </source>
</evidence>
<keyword evidence="2" id="KW-0677">Repeat</keyword>
<dbReference type="InterPro" id="IPR012677">
    <property type="entry name" value="Nucleotide-bd_a/b_plait_sf"/>
</dbReference>
<feature type="compositionally biased region" description="Low complexity" evidence="6">
    <location>
        <begin position="501"/>
        <end position="510"/>
    </location>
</feature>
<evidence type="ECO:0000256" key="5">
    <source>
        <dbReference type="PROSITE-ProRule" id="PRU00176"/>
    </source>
</evidence>
<evidence type="ECO:0000256" key="1">
    <source>
        <dbReference type="ARBA" id="ARBA00004123"/>
    </source>
</evidence>
<evidence type="ECO:0000313" key="9">
    <source>
        <dbReference type="Proteomes" id="UP000515908"/>
    </source>
</evidence>
<evidence type="ECO:0000256" key="3">
    <source>
        <dbReference type="ARBA" id="ARBA00022884"/>
    </source>
</evidence>